<accession>A0A3S3QVU8</accession>
<dbReference type="PANTHER" id="PTHR36308">
    <property type="entry name" value="DENTIN SIALOPHOSPHOPROTEIN-RELATED"/>
    <property type="match status" value="1"/>
</dbReference>
<keyword evidence="4" id="KW-1185">Reference proteome</keyword>
<evidence type="ECO:0000313" key="3">
    <source>
        <dbReference type="EMBL" id="RWR91380.1"/>
    </source>
</evidence>
<gene>
    <name evidence="3" type="ORF">CKAN_02053200</name>
</gene>
<evidence type="ECO:0000259" key="2">
    <source>
        <dbReference type="Pfam" id="PF25122"/>
    </source>
</evidence>
<dbReference type="OrthoDB" id="1904894at2759"/>
<dbReference type="InterPro" id="IPR056717">
    <property type="entry name" value="DUF7815"/>
</dbReference>
<protein>
    <submittedName>
        <fullName evidence="3">Dentin sialophosphoprotein</fullName>
    </submittedName>
</protein>
<name>A0A3S3QVU8_9MAGN</name>
<reference evidence="3 4" key="1">
    <citation type="journal article" date="2019" name="Nat. Plants">
        <title>Stout camphor tree genome fills gaps in understanding of flowering plant genome evolution.</title>
        <authorList>
            <person name="Chaw S.M."/>
            <person name="Liu Y.C."/>
            <person name="Wu Y.W."/>
            <person name="Wang H.Y."/>
            <person name="Lin C.I."/>
            <person name="Wu C.S."/>
            <person name="Ke H.M."/>
            <person name="Chang L.Y."/>
            <person name="Hsu C.Y."/>
            <person name="Yang H.T."/>
            <person name="Sudianto E."/>
            <person name="Hsu M.H."/>
            <person name="Wu K.P."/>
            <person name="Wang L.N."/>
            <person name="Leebens-Mack J.H."/>
            <person name="Tsai I.J."/>
        </authorList>
    </citation>
    <scope>NUCLEOTIDE SEQUENCE [LARGE SCALE GENOMIC DNA]</scope>
    <source>
        <strain evidence="4">cv. Chaw 1501</strain>
        <tissue evidence="3">Young leaves</tissue>
    </source>
</reference>
<proteinExistence type="predicted"/>
<organism evidence="3 4">
    <name type="scientific">Cinnamomum micranthum f. kanehirae</name>
    <dbReference type="NCBI Taxonomy" id="337451"/>
    <lineage>
        <taxon>Eukaryota</taxon>
        <taxon>Viridiplantae</taxon>
        <taxon>Streptophyta</taxon>
        <taxon>Embryophyta</taxon>
        <taxon>Tracheophyta</taxon>
        <taxon>Spermatophyta</taxon>
        <taxon>Magnoliopsida</taxon>
        <taxon>Magnoliidae</taxon>
        <taxon>Laurales</taxon>
        <taxon>Lauraceae</taxon>
        <taxon>Cinnamomum</taxon>
    </lineage>
</organism>
<dbReference type="Proteomes" id="UP000283530">
    <property type="component" value="Unassembled WGS sequence"/>
</dbReference>
<dbReference type="EMBL" id="QPKB01000008">
    <property type="protein sequence ID" value="RWR91380.1"/>
    <property type="molecule type" value="Genomic_DNA"/>
</dbReference>
<evidence type="ECO:0000256" key="1">
    <source>
        <dbReference type="SAM" id="MobiDB-lite"/>
    </source>
</evidence>
<dbReference type="AlphaFoldDB" id="A0A3S3QVU8"/>
<feature type="region of interest" description="Disordered" evidence="1">
    <location>
        <begin position="192"/>
        <end position="214"/>
    </location>
</feature>
<sequence length="545" mass="58989">MAVDFPSSVIRDIQIQLRKGAGVPSYDPGAPAARLPTLGEAIAAFEPSPPHLRCNRCRGSLLRGLQSLICVYCGAEQRRDAPPPPISFTSTFGYRRLLESLHADGSEAVAFTTSDGDSTRGQVASKDGMLLFDLLNLDFKWPEESKDTRDGTVNKVPNPSEHSVDMTGVDLDNFFSRPRTEMTFDAAKEIPEPNEQIKSTESLTPSGQESPSMFENLQSSTPGNQIIGTSHVSSIQESLSMFENIQSSGETIHSAHSEGIGFGDSFSAWEAEFQSASSGTHPVYSDSADPSLISSSINPARPVEASAAFDSGMDMKFETNNLGNNGDIEKTPDQVSSVANSWTQDDTGHANGTKVSNKMEHFEVSNKANDWFVDDLWQSSSTRVSSNAEKTNETDDSLDLLKDFASSRDLSDHLSSWPQVGTQTTLTNGHASKLTDDSNEMEFSSFSQADLFSGESGIQKGSIGMNDVHLETSPLDRKERKELKTGVDSERQIAEGNVGSFTATSSVASTDPNVEMLIAQLHDLSFMLEDNLSIPPKVEGTDSIL</sequence>
<evidence type="ECO:0000313" key="4">
    <source>
        <dbReference type="Proteomes" id="UP000283530"/>
    </source>
</evidence>
<dbReference type="PANTHER" id="PTHR36308:SF1">
    <property type="entry name" value="DENTIN SIALOPHOSPHOPROTEIN-RELATED"/>
    <property type="match status" value="1"/>
</dbReference>
<feature type="region of interest" description="Disordered" evidence="1">
    <location>
        <begin position="146"/>
        <end position="167"/>
    </location>
</feature>
<dbReference type="STRING" id="337451.A0A3S3QVU8"/>
<comment type="caution">
    <text evidence="3">The sequence shown here is derived from an EMBL/GenBank/DDBJ whole genome shotgun (WGS) entry which is preliminary data.</text>
</comment>
<dbReference type="Pfam" id="PF25122">
    <property type="entry name" value="DUF7815"/>
    <property type="match status" value="1"/>
</dbReference>
<feature type="compositionally biased region" description="Polar residues" evidence="1">
    <location>
        <begin position="196"/>
        <end position="214"/>
    </location>
</feature>
<feature type="domain" description="DUF7815" evidence="2">
    <location>
        <begin position="50"/>
        <end position="76"/>
    </location>
</feature>